<keyword evidence="1" id="KW-0812">Transmembrane</keyword>
<feature type="transmembrane region" description="Helical" evidence="1">
    <location>
        <begin position="50"/>
        <end position="71"/>
    </location>
</feature>
<keyword evidence="1" id="KW-0472">Membrane</keyword>
<dbReference type="AlphaFoldDB" id="A0A125S9U3"/>
<evidence type="ECO:0000313" key="2">
    <source>
        <dbReference type="EMBL" id="AME17939.1"/>
    </source>
</evidence>
<sequence>MVEMFVFFFFGLFFQYSMFYSHPLVLGMSLLGISVVMVSIMCFYGPIFSFCIFMVMIAGVLVVFSYTISLVPYEGPDYKEGKVVDFVSLGISESGVFGIIKKNFFESFFGFVFSDFFRFRVFVGFLFFLVVFMFLYQSLVGLELSGAFLGYSDIGYFSEDYSMVLVWLGSLLFFVMIFGTGMASRYNGALIG</sequence>
<dbReference type="EMBL" id="KU097333">
    <property type="protein sequence ID" value="AME17939.1"/>
    <property type="molecule type" value="Genomic_DNA"/>
</dbReference>
<evidence type="ECO:0000256" key="1">
    <source>
        <dbReference type="SAM" id="Phobius"/>
    </source>
</evidence>
<gene>
    <name evidence="2" type="primary">ND6</name>
</gene>
<name>A0A125S9U3_CYCSN</name>
<organism evidence="2">
    <name type="scientific">Cyclina sinensis</name>
    <name type="common">Venus clam</name>
    <dbReference type="NCBI Taxonomy" id="120566"/>
    <lineage>
        <taxon>Eukaryota</taxon>
        <taxon>Metazoa</taxon>
        <taxon>Spiralia</taxon>
        <taxon>Lophotrochozoa</taxon>
        <taxon>Mollusca</taxon>
        <taxon>Bivalvia</taxon>
        <taxon>Autobranchia</taxon>
        <taxon>Heteroconchia</taxon>
        <taxon>Euheterodonta</taxon>
        <taxon>Imparidentia</taxon>
        <taxon>Neoheterodontei</taxon>
        <taxon>Venerida</taxon>
        <taxon>Veneroidea</taxon>
        <taxon>Veneridae</taxon>
        <taxon>Cyclina</taxon>
    </lineage>
</organism>
<feature type="transmembrane region" description="Helical" evidence="1">
    <location>
        <begin position="161"/>
        <end position="183"/>
    </location>
</feature>
<keyword evidence="1" id="KW-1133">Transmembrane helix</keyword>
<feature type="transmembrane region" description="Helical" evidence="1">
    <location>
        <begin position="121"/>
        <end position="141"/>
    </location>
</feature>
<accession>A0A125S9U3</accession>
<keyword evidence="2" id="KW-0496">Mitochondrion</keyword>
<protein>
    <submittedName>
        <fullName evidence="2">NADH dehydrogenase subunit 6</fullName>
    </submittedName>
</protein>
<geneLocation type="mitochondrion" evidence="2"/>
<reference evidence="2" key="1">
    <citation type="journal article" date="2016" name="Mitochondrial DNA Part B Resour">
        <title>The complete mitochondrial genome of Cyclina sinensis (Veneroida:Veneridae).</title>
        <authorList>
            <person name="Dong P."/>
            <person name="Ma G."/>
            <person name="Chang L."/>
            <person name="Zhu Y."/>
            <person name="Tian X."/>
        </authorList>
    </citation>
    <scope>NUCLEOTIDE SEQUENCE</scope>
</reference>
<proteinExistence type="predicted"/>